<evidence type="ECO:0000256" key="1">
    <source>
        <dbReference type="SAM" id="Phobius"/>
    </source>
</evidence>
<reference evidence="2 3" key="1">
    <citation type="submission" date="2017-10" db="EMBL/GenBank/DDBJ databases">
        <title>Massilia psychrophilum sp. nov., a novel purple-pigmented bacterium isolated from Tianshan glacier, Xinjiang Municipality, China.</title>
        <authorList>
            <person name="Wang H."/>
        </authorList>
    </citation>
    <scope>NUCLEOTIDE SEQUENCE [LARGE SCALE GENOMIC DNA]</scope>
    <source>
        <strain evidence="2 3">JCM 30074</strain>
    </source>
</reference>
<comment type="caution">
    <text evidence="2">The sequence shown here is derived from an EMBL/GenBank/DDBJ whole genome shotgun (WGS) entry which is preliminary data.</text>
</comment>
<proteinExistence type="predicted"/>
<accession>A0A2G8TCM1</accession>
<sequence>MSRVALNVRNGSNAAGQHKLQQVQIGNMLDLFEQPVSAKSGPSTEGAQGRHDQFKSIETDSSLGTDSYPSSFLFFLRARKWRFTRADSMTSQTGSSILNKLVMLAACFGALTIILLTIIGGAMFPGYSHASQFISELGARGAPHAQLVNFGGFLPAGALVCAFAVLAWKALPRSAGTTIGMVGIALFGFGYLVAVFFPCDAGCRPAAPSYSQLIHNSLGLVGYLTAPAALAILGWQARSWLGGRLLSMLGFLGALTAFTGLSLLSPEFAFVGIAQRLLELSVLTWIVACGIYVNKKTATS</sequence>
<keyword evidence="1" id="KW-0812">Transmembrane</keyword>
<feature type="transmembrane region" description="Helical" evidence="1">
    <location>
        <begin position="101"/>
        <end position="127"/>
    </location>
</feature>
<feature type="transmembrane region" description="Helical" evidence="1">
    <location>
        <begin position="147"/>
        <end position="168"/>
    </location>
</feature>
<dbReference type="InterPro" id="IPR009339">
    <property type="entry name" value="DUF998"/>
</dbReference>
<name>A0A2G8TCM1_9BURK</name>
<feature type="transmembrane region" description="Helical" evidence="1">
    <location>
        <begin position="213"/>
        <end position="233"/>
    </location>
</feature>
<dbReference type="Proteomes" id="UP000230390">
    <property type="component" value="Unassembled WGS sequence"/>
</dbReference>
<protein>
    <recommendedName>
        <fullName evidence="4">DUF998 domain-containing protein</fullName>
    </recommendedName>
</protein>
<evidence type="ECO:0000313" key="3">
    <source>
        <dbReference type="Proteomes" id="UP000230390"/>
    </source>
</evidence>
<keyword evidence="3" id="KW-1185">Reference proteome</keyword>
<evidence type="ECO:0008006" key="4">
    <source>
        <dbReference type="Google" id="ProtNLM"/>
    </source>
</evidence>
<feature type="transmembrane region" description="Helical" evidence="1">
    <location>
        <begin position="175"/>
        <end position="197"/>
    </location>
</feature>
<organism evidence="2 3">
    <name type="scientific">Massilia eurypsychrophila</name>
    <dbReference type="NCBI Taxonomy" id="1485217"/>
    <lineage>
        <taxon>Bacteria</taxon>
        <taxon>Pseudomonadati</taxon>
        <taxon>Pseudomonadota</taxon>
        <taxon>Betaproteobacteria</taxon>
        <taxon>Burkholderiales</taxon>
        <taxon>Oxalobacteraceae</taxon>
        <taxon>Telluria group</taxon>
        <taxon>Massilia</taxon>
    </lineage>
</organism>
<dbReference type="Pfam" id="PF06197">
    <property type="entry name" value="DUF998"/>
    <property type="match status" value="1"/>
</dbReference>
<keyword evidence="1" id="KW-1133">Transmembrane helix</keyword>
<keyword evidence="1" id="KW-0472">Membrane</keyword>
<gene>
    <name evidence="2" type="ORF">CR105_17010</name>
</gene>
<dbReference type="OrthoDB" id="679392at2"/>
<evidence type="ECO:0000313" key="2">
    <source>
        <dbReference type="EMBL" id="PIL43734.1"/>
    </source>
</evidence>
<dbReference type="EMBL" id="PDOC01000011">
    <property type="protein sequence ID" value="PIL43734.1"/>
    <property type="molecule type" value="Genomic_DNA"/>
</dbReference>
<feature type="transmembrane region" description="Helical" evidence="1">
    <location>
        <begin position="270"/>
        <end position="293"/>
    </location>
</feature>
<feature type="transmembrane region" description="Helical" evidence="1">
    <location>
        <begin position="245"/>
        <end position="264"/>
    </location>
</feature>
<dbReference type="AlphaFoldDB" id="A0A2G8TCM1"/>